<sequence>MNLQTINLLEEYRSDRHDLIEDFYLPCLARSTLYCRAVGYFSSSSMVAVARGLTALIRGGGKMRLIASPHLSAEDIEAIATGLKQREEIVTNSLLLVLETEFEEIAGDRFACLAWLLGQGVLEIKLAIPKNIRNFGLYHEKLGLFADADGNSIAFTGSANESYSSLIDNFECIDVFRSWEAGEKQRAERKAENFDRLWHNKTENLDIIDFPEAAERSLLRFRPSSPPTEPRKPGRVKEAKSDYNFASPLKVNPKPRQIEAVNAWIAANYRGILAMATGSGKTITALAAASRIKNLELIVIGAPTREIVTQWIKELTYRTTYAFPVEAIGESRRWRELLFRKLRLINHNVLSSGRLPAIVVGTYGELTKAPIAGLIEDAGGLPRESLLIADEVHATGSGIFRRILREDFPYRLGLSATPLRAYDEEGTETVLDYFGGIVYEFGLEEAIKAGILCEYDYYVYVTSLDESEHDRFRQLTAKIRRGFAREDGERERINQLLIQRARIIKAAGSKLEVIDRIVRDHTLQQALIYCADIPQATAISSRLARRGLRVARYSSLESDRSELLDRLALGHLDALVAVKCLDEGVDIPAVSQGIILASDASPRQFIQRRGRILRAATNKEKATLIDVLVVPPVLDGQVKLIESEIQRVIEFARSAKNQASVITMLVEELRHYGITYSDLL</sequence>
<evidence type="ECO:0000256" key="3">
    <source>
        <dbReference type="ARBA" id="ARBA00022806"/>
    </source>
</evidence>
<feature type="domain" description="Helicase C-terminal" evidence="7">
    <location>
        <begin position="510"/>
        <end position="670"/>
    </location>
</feature>
<dbReference type="PROSITE" id="PS51192">
    <property type="entry name" value="HELICASE_ATP_BIND_1"/>
    <property type="match status" value="1"/>
</dbReference>
<evidence type="ECO:0000256" key="2">
    <source>
        <dbReference type="ARBA" id="ARBA00022801"/>
    </source>
</evidence>
<evidence type="ECO:0000256" key="4">
    <source>
        <dbReference type="ARBA" id="ARBA00022840"/>
    </source>
</evidence>
<proteinExistence type="predicted"/>
<dbReference type="SMART" id="SM00487">
    <property type="entry name" value="DEXDc"/>
    <property type="match status" value="1"/>
</dbReference>
<dbReference type="Gene3D" id="3.40.50.300">
    <property type="entry name" value="P-loop containing nucleotide triphosphate hydrolases"/>
    <property type="match status" value="2"/>
</dbReference>
<name>A0AAW9QWA0_9CHRO</name>
<keyword evidence="1" id="KW-0547">Nucleotide-binding</keyword>
<dbReference type="Pfam" id="PF00271">
    <property type="entry name" value="Helicase_C"/>
    <property type="match status" value="1"/>
</dbReference>
<dbReference type="GO" id="GO:0005524">
    <property type="term" value="F:ATP binding"/>
    <property type="evidence" value="ECO:0007669"/>
    <property type="project" value="UniProtKB-KW"/>
</dbReference>
<dbReference type="AlphaFoldDB" id="A0AAW9QWA0"/>
<gene>
    <name evidence="8" type="ORF">V0288_19700</name>
</gene>
<feature type="region of interest" description="Disordered" evidence="5">
    <location>
        <begin position="219"/>
        <end position="239"/>
    </location>
</feature>
<dbReference type="Proteomes" id="UP001328733">
    <property type="component" value="Unassembled WGS sequence"/>
</dbReference>
<dbReference type="CDD" id="cd09179">
    <property type="entry name" value="PLDc_N_DEXD_a"/>
    <property type="match status" value="1"/>
</dbReference>
<organism evidence="8 9">
    <name type="scientific">Pannus brasiliensis CCIBt3594</name>
    <dbReference type="NCBI Taxonomy" id="1427578"/>
    <lineage>
        <taxon>Bacteria</taxon>
        <taxon>Bacillati</taxon>
        <taxon>Cyanobacteriota</taxon>
        <taxon>Cyanophyceae</taxon>
        <taxon>Oscillatoriophycideae</taxon>
        <taxon>Chroococcales</taxon>
        <taxon>Microcystaceae</taxon>
        <taxon>Pannus</taxon>
    </lineage>
</organism>
<dbReference type="InterPro" id="IPR006935">
    <property type="entry name" value="Helicase/UvrB_N"/>
</dbReference>
<dbReference type="SUPFAM" id="SSF52540">
    <property type="entry name" value="P-loop containing nucleoside triphosphate hydrolases"/>
    <property type="match status" value="1"/>
</dbReference>
<feature type="domain" description="Helicase ATP-binding" evidence="6">
    <location>
        <begin position="262"/>
        <end position="436"/>
    </location>
</feature>
<keyword evidence="2" id="KW-0378">Hydrolase</keyword>
<dbReference type="InterPro" id="IPR001650">
    <property type="entry name" value="Helicase_C-like"/>
</dbReference>
<evidence type="ECO:0000256" key="1">
    <source>
        <dbReference type="ARBA" id="ARBA00022741"/>
    </source>
</evidence>
<dbReference type="InterPro" id="IPR014001">
    <property type="entry name" value="Helicase_ATP-bd"/>
</dbReference>
<keyword evidence="3 8" id="KW-0347">Helicase</keyword>
<evidence type="ECO:0000259" key="7">
    <source>
        <dbReference type="PROSITE" id="PS51194"/>
    </source>
</evidence>
<keyword evidence="4" id="KW-0067">ATP-binding</keyword>
<dbReference type="GO" id="GO:0004386">
    <property type="term" value="F:helicase activity"/>
    <property type="evidence" value="ECO:0007669"/>
    <property type="project" value="UniProtKB-KW"/>
</dbReference>
<dbReference type="Pfam" id="PF04851">
    <property type="entry name" value="ResIII"/>
    <property type="match status" value="1"/>
</dbReference>
<dbReference type="EMBL" id="JBAFSM010000046">
    <property type="protein sequence ID" value="MEG3439361.1"/>
    <property type="molecule type" value="Genomic_DNA"/>
</dbReference>
<dbReference type="SMART" id="SM00490">
    <property type="entry name" value="HELICc"/>
    <property type="match status" value="1"/>
</dbReference>
<comment type="caution">
    <text evidence="8">The sequence shown here is derived from an EMBL/GenBank/DDBJ whole genome shotgun (WGS) entry which is preliminary data.</text>
</comment>
<evidence type="ECO:0000256" key="5">
    <source>
        <dbReference type="SAM" id="MobiDB-lite"/>
    </source>
</evidence>
<dbReference type="PANTHER" id="PTHR11274:SF0">
    <property type="entry name" value="GENERAL TRANSCRIPTION AND DNA REPAIR FACTOR IIH HELICASE SUBUNIT XPB"/>
    <property type="match status" value="1"/>
</dbReference>
<dbReference type="PROSITE" id="PS51194">
    <property type="entry name" value="HELICASE_CTER"/>
    <property type="match status" value="1"/>
</dbReference>
<dbReference type="RefSeq" id="WP_332866847.1">
    <property type="nucleotide sequence ID" value="NZ_JBAFSM010000046.1"/>
</dbReference>
<accession>A0AAW9QWA0</accession>
<protein>
    <submittedName>
        <fullName evidence="8">DEAD/DEAH box helicase family protein</fullName>
    </submittedName>
</protein>
<evidence type="ECO:0000313" key="8">
    <source>
        <dbReference type="EMBL" id="MEG3439361.1"/>
    </source>
</evidence>
<reference evidence="8 9" key="1">
    <citation type="submission" date="2024-01" db="EMBL/GenBank/DDBJ databases">
        <title>Genomic insights into the taxonomy and metabolism of the cyanobacterium Pannus brasiliensis CCIBt3594.</title>
        <authorList>
            <person name="Machado M."/>
            <person name="Botero N.B."/>
            <person name="Andreote A.P.D."/>
            <person name="Feitosa A.M.T."/>
            <person name="Popin R."/>
            <person name="Sivonen K."/>
            <person name="Fiore M.F."/>
        </authorList>
    </citation>
    <scope>NUCLEOTIDE SEQUENCE [LARGE SCALE GENOMIC DNA]</scope>
    <source>
        <strain evidence="8 9">CCIBt3594</strain>
    </source>
</reference>
<evidence type="ECO:0000259" key="6">
    <source>
        <dbReference type="PROSITE" id="PS51192"/>
    </source>
</evidence>
<dbReference type="InterPro" id="IPR050615">
    <property type="entry name" value="ATP-dep_DNA_Helicase"/>
</dbReference>
<dbReference type="Gene3D" id="3.30.870.10">
    <property type="entry name" value="Endonuclease Chain A"/>
    <property type="match status" value="1"/>
</dbReference>
<dbReference type="GO" id="GO:0016787">
    <property type="term" value="F:hydrolase activity"/>
    <property type="evidence" value="ECO:0007669"/>
    <property type="project" value="UniProtKB-KW"/>
</dbReference>
<feature type="compositionally biased region" description="Basic and acidic residues" evidence="5">
    <location>
        <begin position="229"/>
        <end position="239"/>
    </location>
</feature>
<keyword evidence="9" id="KW-1185">Reference proteome</keyword>
<evidence type="ECO:0000313" key="9">
    <source>
        <dbReference type="Proteomes" id="UP001328733"/>
    </source>
</evidence>
<dbReference type="GO" id="GO:0003677">
    <property type="term" value="F:DNA binding"/>
    <property type="evidence" value="ECO:0007669"/>
    <property type="project" value="InterPro"/>
</dbReference>
<dbReference type="InterPro" id="IPR027417">
    <property type="entry name" value="P-loop_NTPase"/>
</dbReference>
<dbReference type="PANTHER" id="PTHR11274">
    <property type="entry name" value="RAD25/XP-B DNA REPAIR HELICASE"/>
    <property type="match status" value="1"/>
</dbReference>